<organism evidence="2 3">
    <name type="scientific">Nocardia transvalensis</name>
    <dbReference type="NCBI Taxonomy" id="37333"/>
    <lineage>
        <taxon>Bacteria</taxon>
        <taxon>Bacillati</taxon>
        <taxon>Actinomycetota</taxon>
        <taxon>Actinomycetes</taxon>
        <taxon>Mycobacteriales</taxon>
        <taxon>Nocardiaceae</taxon>
        <taxon>Nocardia</taxon>
    </lineage>
</organism>
<dbReference type="PANTHER" id="PTHR42912">
    <property type="entry name" value="METHYLTRANSFERASE"/>
    <property type="match status" value="1"/>
</dbReference>
<dbReference type="Proteomes" id="UP000540412">
    <property type="component" value="Unassembled WGS sequence"/>
</dbReference>
<dbReference type="EMBL" id="JACHIT010000002">
    <property type="protein sequence ID" value="MBB5915517.1"/>
    <property type="molecule type" value="Genomic_DNA"/>
</dbReference>
<protein>
    <submittedName>
        <fullName evidence="2">SAM-dependent methyltransferase</fullName>
    </submittedName>
</protein>
<keyword evidence="3" id="KW-1185">Reference proteome</keyword>
<evidence type="ECO:0000313" key="2">
    <source>
        <dbReference type="EMBL" id="MBB5915517.1"/>
    </source>
</evidence>
<dbReference type="Pfam" id="PF08241">
    <property type="entry name" value="Methyltransf_11"/>
    <property type="match status" value="1"/>
</dbReference>
<proteinExistence type="predicted"/>
<feature type="domain" description="Methyltransferase type 11" evidence="1">
    <location>
        <begin position="51"/>
        <end position="141"/>
    </location>
</feature>
<evidence type="ECO:0000313" key="3">
    <source>
        <dbReference type="Proteomes" id="UP000540412"/>
    </source>
</evidence>
<keyword evidence="2" id="KW-0489">Methyltransferase</keyword>
<dbReference type="GO" id="GO:0032259">
    <property type="term" value="P:methylation"/>
    <property type="evidence" value="ECO:0007669"/>
    <property type="project" value="UniProtKB-KW"/>
</dbReference>
<name>A0A7W9PG50_9NOCA</name>
<sequence>MSIPTLASEYSDTAALATRIETHEKYSEHPGDIIRAVIDALGLRGSEDLADIGCGDARFLARLSGSGHSGCLVGVDNSPTMVAVAEGVAGVKGVLADATLMPFGDNKFDVVTARHMLYHLIDPVAALSEFRRITAPSGSVAVTVNHANACGRTHGLVADHARRHGIRPPVGMINAVVNSDTIADMMTGVFGNVALTRHDDALLFTEPASLLRFAASLFSFYGIPTDQPVRAAIRADLSAAIDEWFASNDGDGWRDPKGYSVAVSVA</sequence>
<dbReference type="SUPFAM" id="SSF53335">
    <property type="entry name" value="S-adenosyl-L-methionine-dependent methyltransferases"/>
    <property type="match status" value="1"/>
</dbReference>
<gene>
    <name evidence="2" type="ORF">BJY24_004429</name>
</gene>
<dbReference type="AlphaFoldDB" id="A0A7W9PG50"/>
<comment type="caution">
    <text evidence="2">The sequence shown here is derived from an EMBL/GenBank/DDBJ whole genome shotgun (WGS) entry which is preliminary data.</text>
</comment>
<dbReference type="CDD" id="cd02440">
    <property type="entry name" value="AdoMet_MTases"/>
    <property type="match status" value="1"/>
</dbReference>
<reference evidence="2 3" key="1">
    <citation type="submission" date="2020-08" db="EMBL/GenBank/DDBJ databases">
        <title>Sequencing the genomes of 1000 actinobacteria strains.</title>
        <authorList>
            <person name="Klenk H.-P."/>
        </authorList>
    </citation>
    <scope>NUCLEOTIDE SEQUENCE [LARGE SCALE GENOMIC DNA]</scope>
    <source>
        <strain evidence="2 3">DSM 43582</strain>
    </source>
</reference>
<keyword evidence="2" id="KW-0808">Transferase</keyword>
<accession>A0A7W9PG50</accession>
<evidence type="ECO:0000259" key="1">
    <source>
        <dbReference type="Pfam" id="PF08241"/>
    </source>
</evidence>
<dbReference type="InterPro" id="IPR029063">
    <property type="entry name" value="SAM-dependent_MTases_sf"/>
</dbReference>
<dbReference type="Gene3D" id="3.40.50.150">
    <property type="entry name" value="Vaccinia Virus protein VP39"/>
    <property type="match status" value="1"/>
</dbReference>
<dbReference type="InterPro" id="IPR050508">
    <property type="entry name" value="Methyltransf_Superfamily"/>
</dbReference>
<dbReference type="InterPro" id="IPR013216">
    <property type="entry name" value="Methyltransf_11"/>
</dbReference>
<dbReference type="GO" id="GO:0008757">
    <property type="term" value="F:S-adenosylmethionine-dependent methyltransferase activity"/>
    <property type="evidence" value="ECO:0007669"/>
    <property type="project" value="InterPro"/>
</dbReference>
<dbReference type="RefSeq" id="WP_040752716.1">
    <property type="nucleotide sequence ID" value="NZ_JACHIT010000002.1"/>
</dbReference>